<dbReference type="Gene3D" id="3.20.20.70">
    <property type="entry name" value="Aldolase class I"/>
    <property type="match status" value="1"/>
</dbReference>
<dbReference type="AlphaFoldDB" id="A0A520KEJ3"/>
<dbReference type="GO" id="GO:0004452">
    <property type="term" value="F:isopentenyl-diphosphate delta-isomerase activity"/>
    <property type="evidence" value="ECO:0007669"/>
    <property type="project" value="UniProtKB-UniRule"/>
</dbReference>
<evidence type="ECO:0000256" key="1">
    <source>
        <dbReference type="ARBA" id="ARBA00001917"/>
    </source>
</evidence>
<comment type="similarity">
    <text evidence="11">Belongs to the IPP isomerase type 2 family.</text>
</comment>
<dbReference type="NCBIfam" id="TIGR02151">
    <property type="entry name" value="IPP_isom_2"/>
    <property type="match status" value="1"/>
</dbReference>
<comment type="cofactor">
    <cofactor evidence="11">
        <name>Mg(2+)</name>
        <dbReference type="ChEBI" id="CHEBI:18420"/>
    </cofactor>
</comment>
<dbReference type="InterPro" id="IPR000262">
    <property type="entry name" value="FMN-dep_DH"/>
</dbReference>
<evidence type="ECO:0000259" key="12">
    <source>
        <dbReference type="Pfam" id="PF01070"/>
    </source>
</evidence>
<keyword evidence="5 11" id="KW-0479">Metal-binding</keyword>
<feature type="binding site" evidence="11">
    <location>
        <begin position="272"/>
        <end position="274"/>
    </location>
    <ligand>
        <name>FMN</name>
        <dbReference type="ChEBI" id="CHEBI:58210"/>
    </ligand>
</feature>
<dbReference type="PIRSF" id="PIRSF003314">
    <property type="entry name" value="IPP_isomerase"/>
    <property type="match status" value="1"/>
</dbReference>
<feature type="binding site" evidence="11">
    <location>
        <begin position="93"/>
        <end position="95"/>
    </location>
    <ligand>
        <name>substrate</name>
    </ligand>
</feature>
<keyword evidence="2 11" id="KW-0963">Cytoplasm</keyword>
<feature type="binding site" evidence="11">
    <location>
        <position position="62"/>
    </location>
    <ligand>
        <name>FMN</name>
        <dbReference type="ChEBI" id="CHEBI:58210"/>
    </ligand>
</feature>
<evidence type="ECO:0000313" key="16">
    <source>
        <dbReference type="Proteomes" id="UP000317265"/>
    </source>
</evidence>
<feature type="domain" description="FMN-dependent dehydrogenase" evidence="12">
    <location>
        <begin position="173"/>
        <end position="335"/>
    </location>
</feature>
<feature type="binding site" evidence="11">
    <location>
        <position position="93"/>
    </location>
    <ligand>
        <name>FMN</name>
        <dbReference type="ChEBI" id="CHEBI:58210"/>
    </ligand>
</feature>
<protein>
    <recommendedName>
        <fullName evidence="11">Isopentenyl-diphosphate delta-isomerase</fullName>
        <shortName evidence="11">IPP isomerase</shortName>
        <ecNumber evidence="11">5.3.3.2</ecNumber>
    </recommendedName>
    <alternativeName>
        <fullName evidence="11">Isopentenyl diphosphate:dimethylallyl diphosphate isomerase</fullName>
    </alternativeName>
    <alternativeName>
        <fullName evidence="11">Isopentenyl pyrophosphate isomerase</fullName>
    </alternativeName>
    <alternativeName>
        <fullName evidence="11">Type 2 isopentenyl diphosphate isomerase</fullName>
        <shortName evidence="11">IDI-2</shortName>
    </alternativeName>
</protein>
<dbReference type="HAMAP" id="MF_00354">
    <property type="entry name" value="Idi_2"/>
    <property type="match status" value="1"/>
</dbReference>
<evidence type="ECO:0000256" key="6">
    <source>
        <dbReference type="ARBA" id="ARBA00022842"/>
    </source>
</evidence>
<dbReference type="InterPro" id="IPR011179">
    <property type="entry name" value="IPdP_isomerase"/>
</dbReference>
<dbReference type="GO" id="GO:0016491">
    <property type="term" value="F:oxidoreductase activity"/>
    <property type="evidence" value="ECO:0007669"/>
    <property type="project" value="InterPro"/>
</dbReference>
<keyword evidence="8 11" id="KW-0414">Isoprene biosynthesis</keyword>
<evidence type="ECO:0000256" key="2">
    <source>
        <dbReference type="ARBA" id="ARBA00022490"/>
    </source>
</evidence>
<feature type="binding site" evidence="11">
    <location>
        <position position="219"/>
    </location>
    <ligand>
        <name>FMN</name>
        <dbReference type="ChEBI" id="CHEBI:58210"/>
    </ligand>
</feature>
<dbReference type="SUPFAM" id="SSF51395">
    <property type="entry name" value="FMN-linked oxidoreductases"/>
    <property type="match status" value="1"/>
</dbReference>
<evidence type="ECO:0000256" key="3">
    <source>
        <dbReference type="ARBA" id="ARBA00022630"/>
    </source>
</evidence>
<dbReference type="GO" id="GO:0008299">
    <property type="term" value="P:isoprenoid biosynthetic process"/>
    <property type="evidence" value="ECO:0007669"/>
    <property type="project" value="UniProtKB-UniRule"/>
</dbReference>
<proteinExistence type="inferred from homology"/>
<feature type="binding site" evidence="11">
    <location>
        <position position="189"/>
    </location>
    <ligand>
        <name>FMN</name>
        <dbReference type="ChEBI" id="CHEBI:58210"/>
    </ligand>
</feature>
<evidence type="ECO:0000313" key="14">
    <source>
        <dbReference type="EMBL" id="TDA38426.1"/>
    </source>
</evidence>
<dbReference type="EC" id="5.3.3.2" evidence="11"/>
<evidence type="ECO:0000256" key="4">
    <source>
        <dbReference type="ARBA" id="ARBA00022643"/>
    </source>
</evidence>
<keyword evidence="6 11" id="KW-0460">Magnesium</keyword>
<comment type="subcellular location">
    <subcellularLocation>
        <location evidence="11">Cytoplasm</location>
    </subcellularLocation>
</comment>
<keyword evidence="4 11" id="KW-0288">FMN</keyword>
<dbReference type="PANTHER" id="PTHR43665">
    <property type="entry name" value="ISOPENTENYL-DIPHOSPHATE DELTA-ISOMERASE"/>
    <property type="match status" value="1"/>
</dbReference>
<evidence type="ECO:0000313" key="15">
    <source>
        <dbReference type="Proteomes" id="UP000316080"/>
    </source>
</evidence>
<evidence type="ECO:0000256" key="7">
    <source>
        <dbReference type="ARBA" id="ARBA00022857"/>
    </source>
</evidence>
<dbReference type="Pfam" id="PF01070">
    <property type="entry name" value="FMN_dh"/>
    <property type="match status" value="2"/>
</dbReference>
<feature type="binding site" evidence="11">
    <location>
        <position position="158"/>
    </location>
    <ligand>
        <name>Mg(2+)</name>
        <dbReference type="ChEBI" id="CHEBI:18420"/>
    </ligand>
</feature>
<evidence type="ECO:0000256" key="9">
    <source>
        <dbReference type="ARBA" id="ARBA00023235"/>
    </source>
</evidence>
<dbReference type="PANTHER" id="PTHR43665:SF1">
    <property type="entry name" value="ISOPENTENYL-DIPHOSPHATE DELTA-ISOMERASE"/>
    <property type="match status" value="1"/>
</dbReference>
<feature type="binding site" evidence="11">
    <location>
        <begin position="63"/>
        <end position="65"/>
    </location>
    <ligand>
        <name>FMN</name>
        <dbReference type="ChEBI" id="CHEBI:58210"/>
    </ligand>
</feature>
<evidence type="ECO:0000256" key="10">
    <source>
        <dbReference type="ARBA" id="ARBA00025810"/>
    </source>
</evidence>
<dbReference type="EMBL" id="QNVI01000052">
    <property type="protein sequence ID" value="TDA38426.1"/>
    <property type="molecule type" value="Genomic_DNA"/>
</dbReference>
<comment type="cofactor">
    <cofactor evidence="11">
        <name>NADPH</name>
        <dbReference type="ChEBI" id="CHEBI:57783"/>
    </cofactor>
</comment>
<dbReference type="Proteomes" id="UP000316080">
    <property type="component" value="Unassembled WGS sequence"/>
</dbReference>
<evidence type="ECO:0000256" key="5">
    <source>
        <dbReference type="ARBA" id="ARBA00022723"/>
    </source>
</evidence>
<feature type="binding site" evidence="11">
    <location>
        <position position="122"/>
    </location>
    <ligand>
        <name>FMN</name>
        <dbReference type="ChEBI" id="CHEBI:58210"/>
    </ligand>
</feature>
<reference evidence="14 16" key="1">
    <citation type="journal article" date="2019" name="Nat. Microbiol.">
        <title>Expanding anaerobic alkane metabolism in the domain of Archaea.</title>
        <authorList>
            <person name="Wang Y."/>
            <person name="Wegener G."/>
            <person name="Hou J."/>
            <person name="Wang F."/>
            <person name="Xiao X."/>
        </authorList>
    </citation>
    <scope>NUCLEOTIDE SEQUENCE [LARGE SCALE GENOMIC DNA]</scope>
    <source>
        <strain evidence="14">WYZ-LMO11</strain>
    </source>
</reference>
<evidence type="ECO:0000256" key="8">
    <source>
        <dbReference type="ARBA" id="ARBA00023229"/>
    </source>
</evidence>
<accession>A0A520KEJ3</accession>
<comment type="catalytic activity">
    <reaction evidence="11">
        <text>isopentenyl diphosphate = dimethylallyl diphosphate</text>
        <dbReference type="Rhea" id="RHEA:23284"/>
        <dbReference type="ChEBI" id="CHEBI:57623"/>
        <dbReference type="ChEBI" id="CHEBI:128769"/>
        <dbReference type="EC" id="5.3.3.2"/>
    </reaction>
</comment>
<feature type="domain" description="FMN-dependent dehydrogenase" evidence="12">
    <location>
        <begin position="25"/>
        <end position="94"/>
    </location>
</feature>
<comment type="subunit">
    <text evidence="10 11">Homooctamer. Dimer of tetramers.</text>
</comment>
<organism evidence="13 15">
    <name type="scientific">Thermoproteota archaeon</name>
    <dbReference type="NCBI Taxonomy" id="2056631"/>
    <lineage>
        <taxon>Archaea</taxon>
        <taxon>Thermoproteota</taxon>
    </lineage>
</organism>
<keyword evidence="7 11" id="KW-0521">NADP</keyword>
<gene>
    <name evidence="11" type="primary">fni</name>
    <name evidence="14" type="ORF">DSO09_04555</name>
    <name evidence="13" type="ORF">EF809_05560</name>
</gene>
<feature type="binding site" evidence="11">
    <location>
        <position position="157"/>
    </location>
    <ligand>
        <name>substrate</name>
    </ligand>
</feature>
<comment type="function">
    <text evidence="11">Involved in the biosynthesis of isoprenoids. Catalyzes the 1,3-allylic rearrangement of the homoallylic substrate isopentenyl (IPP) to its allylic isomer, dimethylallyl diphosphate (DMAPP).</text>
</comment>
<dbReference type="Proteomes" id="UP000317265">
    <property type="component" value="Unassembled WGS sequence"/>
</dbReference>
<comment type="cofactor">
    <cofactor evidence="1 11">
        <name>FMN</name>
        <dbReference type="ChEBI" id="CHEBI:58210"/>
    </cofactor>
</comment>
<keyword evidence="9 11" id="KW-0413">Isomerase</keyword>
<dbReference type="GO" id="GO:0070402">
    <property type="term" value="F:NADPH binding"/>
    <property type="evidence" value="ECO:0007669"/>
    <property type="project" value="UniProtKB-UniRule"/>
</dbReference>
<dbReference type="CDD" id="cd02811">
    <property type="entry name" value="IDI-2_FMN"/>
    <property type="match status" value="1"/>
</dbReference>
<evidence type="ECO:0000256" key="11">
    <source>
        <dbReference type="HAMAP-Rule" id="MF_00354"/>
    </source>
</evidence>
<comment type="caution">
    <text evidence="11">Lacks conserved residue(s) required for the propagation of feature annotation.</text>
</comment>
<feature type="binding site" evidence="11">
    <location>
        <begin position="5"/>
        <end position="6"/>
    </location>
    <ligand>
        <name>substrate</name>
    </ligand>
</feature>
<keyword evidence="3 11" id="KW-0285">Flavoprotein</keyword>
<dbReference type="GO" id="GO:0005737">
    <property type="term" value="C:cytoplasm"/>
    <property type="evidence" value="ECO:0007669"/>
    <property type="project" value="UniProtKB-SubCell"/>
</dbReference>
<comment type="caution">
    <text evidence="13">The sequence shown here is derived from an EMBL/GenBank/DDBJ whole genome shotgun (WGS) entry which is preliminary data.</text>
</comment>
<dbReference type="EMBL" id="RXIH01000044">
    <property type="protein sequence ID" value="RZN55425.1"/>
    <property type="molecule type" value="Genomic_DNA"/>
</dbReference>
<feature type="binding site" evidence="11">
    <location>
        <begin position="293"/>
        <end position="294"/>
    </location>
    <ligand>
        <name>FMN</name>
        <dbReference type="ChEBI" id="CHEBI:58210"/>
    </ligand>
</feature>
<dbReference type="GO" id="GO:0010181">
    <property type="term" value="F:FMN binding"/>
    <property type="evidence" value="ECO:0007669"/>
    <property type="project" value="UniProtKB-UniRule"/>
</dbReference>
<dbReference type="GO" id="GO:0000287">
    <property type="term" value="F:magnesium ion binding"/>
    <property type="evidence" value="ECO:0007669"/>
    <property type="project" value="UniProtKB-UniRule"/>
</dbReference>
<dbReference type="InterPro" id="IPR013785">
    <property type="entry name" value="Aldolase_TIM"/>
</dbReference>
<name>A0A520KEJ3_9CREN</name>
<reference evidence="13 15" key="2">
    <citation type="journal article" date="2019" name="Nat. Microbiol.">
        <title>Wide diversity of methane and short-chain alkane metabolisms in uncultured archaea.</title>
        <authorList>
            <person name="Borrel G."/>
            <person name="Adam P.S."/>
            <person name="McKay L.J."/>
            <person name="Chen L.X."/>
            <person name="Sierra-Garcia I.N."/>
            <person name="Sieber C.M."/>
            <person name="Letourneur Q."/>
            <person name="Ghozlane A."/>
            <person name="Andersen G.L."/>
            <person name="Li W.J."/>
            <person name="Hallam S.J."/>
            <person name="Muyzer G."/>
            <person name="de Oliveira V.M."/>
            <person name="Inskeep W.P."/>
            <person name="Banfield J.F."/>
            <person name="Gribaldo S."/>
        </authorList>
    </citation>
    <scope>NUCLEOTIDE SEQUENCE [LARGE SCALE GENOMIC DNA]</scope>
    <source>
        <strain evidence="13">Verst-YHS</strain>
    </source>
</reference>
<sequence>MIFNRKYSHLLICKNYDVSFRKSPHFDDVELIHCALPELDLDEIDTSTSFLGKKISAPILISAMTGGNPEAKKINENLAKAADKIGIGMCVGSQRIAIENPQLQDTFTIVREVSDNIIVIANIGGVQLLQKNFIEYAEKAVSMLNADALAIHLNPLQELIQPGGDTRFKGILNAINDLSKHIKVPIIIKEVGCGISKEVAEKIVNTGIYAIDIAGAGGTSWAAVEYYHALQTGELSKSKIAETLWDWGIPTAMSICEVVSLNPKITIIASGGIRNGLHIAKSIALGADLVGIARPLLSCALSSSEMVIEYLQNLINELKVILLLTGCKNIKQLKSVPIVIKGELLNWISQRNLKVREFDRRKT</sequence>
<evidence type="ECO:0000313" key="13">
    <source>
        <dbReference type="EMBL" id="RZN55425.1"/>
    </source>
</evidence>